<dbReference type="AlphaFoldDB" id="A0A0V1C725"/>
<proteinExistence type="predicted"/>
<comment type="caution">
    <text evidence="1">The sequence shown here is derived from an EMBL/GenBank/DDBJ whole genome shotgun (WGS) entry which is preliminary data.</text>
</comment>
<name>A0A0V1C725_TRIBR</name>
<dbReference type="EMBL" id="JYDI01000411">
    <property type="protein sequence ID" value="KRY45098.1"/>
    <property type="molecule type" value="Genomic_DNA"/>
</dbReference>
<reference evidence="1 2" key="1">
    <citation type="submission" date="2015-01" db="EMBL/GenBank/DDBJ databases">
        <title>Evolution of Trichinella species and genotypes.</title>
        <authorList>
            <person name="Korhonen P.K."/>
            <person name="Edoardo P."/>
            <person name="Giuseppe L.R."/>
            <person name="Gasser R.B."/>
        </authorList>
    </citation>
    <scope>NUCLEOTIDE SEQUENCE [LARGE SCALE GENOMIC DNA]</scope>
    <source>
        <strain evidence="1">ISS120</strain>
    </source>
</reference>
<keyword evidence="2" id="KW-1185">Reference proteome</keyword>
<dbReference type="Proteomes" id="UP000054653">
    <property type="component" value="Unassembled WGS sequence"/>
</dbReference>
<evidence type="ECO:0000313" key="1">
    <source>
        <dbReference type="EMBL" id="KRY45098.1"/>
    </source>
</evidence>
<accession>A0A0V1C725</accession>
<gene>
    <name evidence="1" type="ORF">T03_14375</name>
</gene>
<dbReference type="OrthoDB" id="10475693at2759"/>
<organism evidence="1 2">
    <name type="scientific">Trichinella britovi</name>
    <name type="common">Parasitic roundworm</name>
    <dbReference type="NCBI Taxonomy" id="45882"/>
    <lineage>
        <taxon>Eukaryota</taxon>
        <taxon>Metazoa</taxon>
        <taxon>Ecdysozoa</taxon>
        <taxon>Nematoda</taxon>
        <taxon>Enoplea</taxon>
        <taxon>Dorylaimia</taxon>
        <taxon>Trichinellida</taxon>
        <taxon>Trichinellidae</taxon>
        <taxon>Trichinella</taxon>
    </lineage>
</organism>
<protein>
    <submittedName>
        <fullName evidence="1">Uncharacterized protein</fullName>
    </submittedName>
</protein>
<sequence>MLWLLAYPRRQTKKVIDLSEDYSFKMSFDQANRGGGIQKENMTVQRNPPVNTCATPPRDGRDGSPVGVTNNPARQSCSLQKHMLNAQYVVIVFKNPVDPFMSNTGPPKPSKLFPKLKPRPFSYKILMSFGIWLGGPGLLSNSRIMSSAKAREELDHHYLSCPLFEMFWENTVMLHYLFALALVIPGVPTRPAIGETRGFAMESFSLLCCPLPSVQHQKESDVVPRRPLAKSSPASSCRLSPSRGLFSSLAFRRVWQWANHGAFMHGSALFPRDRDIHNMRSAVFDQYKVRLIYNLVMSLDDQRLRREAFLRDMGSRLQRVRVLWSSAPPLLAAGLEPQLQIGDKVPTTHAASAVQPGVYQRPLFE</sequence>
<evidence type="ECO:0000313" key="2">
    <source>
        <dbReference type="Proteomes" id="UP000054653"/>
    </source>
</evidence>